<evidence type="ECO:0000313" key="2">
    <source>
        <dbReference type="EMBL" id="MBT9145309.1"/>
    </source>
</evidence>
<dbReference type="InterPro" id="IPR050407">
    <property type="entry name" value="Geranylgeranyl_reductase"/>
</dbReference>
<gene>
    <name evidence="2" type="ORF">DDT42_01179</name>
</gene>
<dbReference type="Gene3D" id="3.50.50.60">
    <property type="entry name" value="FAD/NAD(P)-binding domain"/>
    <property type="match status" value="1"/>
</dbReference>
<comment type="caution">
    <text evidence="2">The sequence shown here is derived from an EMBL/GenBank/DDBJ whole genome shotgun (WGS) entry which is preliminary data.</text>
</comment>
<dbReference type="SUPFAM" id="SSF51905">
    <property type="entry name" value="FAD/NAD(P)-binding domain"/>
    <property type="match status" value="1"/>
</dbReference>
<dbReference type="GO" id="GO:0016628">
    <property type="term" value="F:oxidoreductase activity, acting on the CH-CH group of donors, NAD or NADP as acceptor"/>
    <property type="evidence" value="ECO:0007669"/>
    <property type="project" value="InterPro"/>
</dbReference>
<dbReference type="InterPro" id="IPR002938">
    <property type="entry name" value="FAD-bd"/>
</dbReference>
<evidence type="ECO:0000259" key="1">
    <source>
        <dbReference type="Pfam" id="PF01494"/>
    </source>
</evidence>
<dbReference type="PRINTS" id="PR00420">
    <property type="entry name" value="RNGMNOXGNASE"/>
</dbReference>
<dbReference type="NCBIfam" id="TIGR02032">
    <property type="entry name" value="GG-red-SF"/>
    <property type="match status" value="1"/>
</dbReference>
<dbReference type="AlphaFoldDB" id="A0A9E2BHT3"/>
<proteinExistence type="predicted"/>
<dbReference type="InterPro" id="IPR036188">
    <property type="entry name" value="FAD/NAD-bd_sf"/>
</dbReference>
<dbReference type="InterPro" id="IPR011777">
    <property type="entry name" value="Geranylgeranyl_Rdtase_fam"/>
</dbReference>
<dbReference type="Pfam" id="PF01494">
    <property type="entry name" value="FAD_binding_3"/>
    <property type="match status" value="1"/>
</dbReference>
<protein>
    <recommendedName>
        <fullName evidence="1">FAD-binding domain-containing protein</fullName>
    </recommendedName>
</protein>
<dbReference type="EMBL" id="QLTW01000073">
    <property type="protein sequence ID" value="MBT9145309.1"/>
    <property type="molecule type" value="Genomic_DNA"/>
</dbReference>
<name>A0A9E2BHT3_PSYF1</name>
<dbReference type="GO" id="GO:0071949">
    <property type="term" value="F:FAD binding"/>
    <property type="evidence" value="ECO:0007669"/>
    <property type="project" value="InterPro"/>
</dbReference>
<sequence>MYDVLIIGGGIAGSYLAFKLSSLGLKVLLLEQKKNTNGKECCTGLISYECLKLCPFDDSLVIRKFNRATLYSPSKKKLIFQRDNTQALVIDRPKFDLFLINLAIEKGAHFYSGNKAEDIEVNDHKVMLRVDYNKHFLNFEAKVGIIANGYNSKITEKLGLGYISNIVLGAQTEVESLNHEEVEIFFGRNIAPGFFGWLVPTRPNQAKVGVLTRNNPKIYLENLLSMLTKMGKVKNTKEKCHTGGIPLTTLTQSYSNRILVVGDAAGQVKPTTGGGIFYSLICSDIAMETLKGAFEVNNFSCQYLSQYEKKWKETLGQEIKIGYLARKIFESFNNQMIDLAFELVKRSGVLEGLLKNEELSFDWHSKSIINILKNNQVAKLIGINKYLKDGDDI</sequence>
<dbReference type="PANTHER" id="PTHR42685">
    <property type="entry name" value="GERANYLGERANYL DIPHOSPHATE REDUCTASE"/>
    <property type="match status" value="1"/>
</dbReference>
<accession>A0A9E2BHT3</accession>
<dbReference type="Proteomes" id="UP000811545">
    <property type="component" value="Unassembled WGS sequence"/>
</dbReference>
<dbReference type="PANTHER" id="PTHR42685:SF22">
    <property type="entry name" value="CONDITIONED MEDIUM FACTOR RECEPTOR 1"/>
    <property type="match status" value="1"/>
</dbReference>
<feature type="domain" description="FAD-binding" evidence="1">
    <location>
        <begin position="2"/>
        <end position="276"/>
    </location>
</feature>
<reference evidence="2 3" key="1">
    <citation type="journal article" date="2021" name="bioRxiv">
        <title>Unique metabolic strategies in Hadean analogues reveal hints for primordial physiology.</title>
        <authorList>
            <person name="Nobu M.K."/>
            <person name="Nakai R."/>
            <person name="Tamazawa S."/>
            <person name="Mori H."/>
            <person name="Toyoda A."/>
            <person name="Ijiri A."/>
            <person name="Suzuki S."/>
            <person name="Kurokawa K."/>
            <person name="Kamagata Y."/>
            <person name="Tamaki H."/>
        </authorList>
    </citation>
    <scope>NUCLEOTIDE SEQUENCE [LARGE SCALE GENOMIC DNA]</scope>
    <source>
        <strain evidence="2">BS525</strain>
    </source>
</reference>
<organism evidence="2 3">
    <name type="scientific">Psychracetigena formicireducens</name>
    <dbReference type="NCBI Taxonomy" id="2986056"/>
    <lineage>
        <taxon>Bacteria</taxon>
        <taxon>Bacillati</taxon>
        <taxon>Candidatus Lithacetigenota</taxon>
        <taxon>Candidatus Psychracetigena</taxon>
    </lineage>
</organism>
<evidence type="ECO:0000313" key="3">
    <source>
        <dbReference type="Proteomes" id="UP000811545"/>
    </source>
</evidence>